<dbReference type="InterPro" id="IPR012677">
    <property type="entry name" value="Nucleotide-bd_a/b_plait_sf"/>
</dbReference>
<dbReference type="InterPro" id="IPR000504">
    <property type="entry name" value="RRM_dom"/>
</dbReference>
<dbReference type="SUPFAM" id="SSF54928">
    <property type="entry name" value="RNA-binding domain, RBD"/>
    <property type="match status" value="1"/>
</dbReference>
<evidence type="ECO:0000313" key="5">
    <source>
        <dbReference type="Proteomes" id="UP001461498"/>
    </source>
</evidence>
<organism evidence="4 5">
    <name type="scientific">Rhynocoris fuscipes</name>
    <dbReference type="NCBI Taxonomy" id="488301"/>
    <lineage>
        <taxon>Eukaryota</taxon>
        <taxon>Metazoa</taxon>
        <taxon>Ecdysozoa</taxon>
        <taxon>Arthropoda</taxon>
        <taxon>Hexapoda</taxon>
        <taxon>Insecta</taxon>
        <taxon>Pterygota</taxon>
        <taxon>Neoptera</taxon>
        <taxon>Paraneoptera</taxon>
        <taxon>Hemiptera</taxon>
        <taxon>Heteroptera</taxon>
        <taxon>Panheteroptera</taxon>
        <taxon>Cimicomorpha</taxon>
        <taxon>Reduviidae</taxon>
        <taxon>Harpactorinae</taxon>
        <taxon>Harpactorini</taxon>
        <taxon>Rhynocoris</taxon>
    </lineage>
</organism>
<dbReference type="InterPro" id="IPR050886">
    <property type="entry name" value="RNA-binding_reg"/>
</dbReference>
<name>A0AAW1D3S2_9HEMI</name>
<dbReference type="AlphaFoldDB" id="A0AAW1D3S2"/>
<dbReference type="GO" id="GO:0005634">
    <property type="term" value="C:nucleus"/>
    <property type="evidence" value="ECO:0007669"/>
    <property type="project" value="TreeGrafter"/>
</dbReference>
<dbReference type="InterPro" id="IPR035979">
    <property type="entry name" value="RBD_domain_sf"/>
</dbReference>
<keyword evidence="1 2" id="KW-0694">RNA-binding</keyword>
<comment type="caution">
    <text evidence="4">The sequence shown here is derived from an EMBL/GenBank/DDBJ whole genome shotgun (WGS) entry which is preliminary data.</text>
</comment>
<evidence type="ECO:0000313" key="4">
    <source>
        <dbReference type="EMBL" id="KAK9505172.1"/>
    </source>
</evidence>
<dbReference type="Pfam" id="PF00076">
    <property type="entry name" value="RRM_1"/>
    <property type="match status" value="1"/>
</dbReference>
<feature type="domain" description="RRM" evidence="3">
    <location>
        <begin position="38"/>
        <end position="87"/>
    </location>
</feature>
<keyword evidence="5" id="KW-1185">Reference proteome</keyword>
<evidence type="ECO:0000259" key="3">
    <source>
        <dbReference type="PROSITE" id="PS50102"/>
    </source>
</evidence>
<dbReference type="EMBL" id="JAPXFL010000006">
    <property type="protein sequence ID" value="KAK9505172.1"/>
    <property type="molecule type" value="Genomic_DNA"/>
</dbReference>
<accession>A0AAW1D3S2</accession>
<dbReference type="FunFam" id="3.30.70.330:FF:001082">
    <property type="entry name" value="RNA-binding protein 38"/>
    <property type="match status" value="1"/>
</dbReference>
<dbReference type="PANTHER" id="PTHR48024:SF56">
    <property type="entry name" value="HETEROGENEOUS NUCLEAR RIBONUCLEOPROTEIN A0"/>
    <property type="match status" value="1"/>
</dbReference>
<dbReference type="Proteomes" id="UP001461498">
    <property type="component" value="Unassembled WGS sequence"/>
</dbReference>
<proteinExistence type="predicted"/>
<evidence type="ECO:0000256" key="2">
    <source>
        <dbReference type="PROSITE-ProRule" id="PRU00176"/>
    </source>
</evidence>
<dbReference type="GO" id="GO:0005829">
    <property type="term" value="C:cytosol"/>
    <property type="evidence" value="ECO:0007669"/>
    <property type="project" value="TreeGrafter"/>
</dbReference>
<protein>
    <recommendedName>
        <fullName evidence="3">RRM domain-containing protein</fullName>
    </recommendedName>
</protein>
<dbReference type="GO" id="GO:0003730">
    <property type="term" value="F:mRNA 3'-UTR binding"/>
    <property type="evidence" value="ECO:0007669"/>
    <property type="project" value="TreeGrafter"/>
</dbReference>
<gene>
    <name evidence="4" type="ORF">O3M35_009282</name>
</gene>
<dbReference type="PROSITE" id="PS50102">
    <property type="entry name" value="RRM"/>
    <property type="match status" value="1"/>
</dbReference>
<dbReference type="SMART" id="SM00360">
    <property type="entry name" value="RRM"/>
    <property type="match status" value="1"/>
</dbReference>
<sequence length="96" mass="10552">MNMLMPSSVSDLSSSEALVSSLAGLSSTTPGHKDTTWTKLFVGGLPYHTTDKSLREHFSVFGDIEEAVVITDRQTGKSRGYGFVSLKFFFLILNFL</sequence>
<evidence type="ECO:0000256" key="1">
    <source>
        <dbReference type="ARBA" id="ARBA00022884"/>
    </source>
</evidence>
<dbReference type="PANTHER" id="PTHR48024">
    <property type="entry name" value="GEO13361P1-RELATED"/>
    <property type="match status" value="1"/>
</dbReference>
<dbReference type="Gene3D" id="3.30.70.330">
    <property type="match status" value="1"/>
</dbReference>
<reference evidence="4 5" key="1">
    <citation type="submission" date="2022-12" db="EMBL/GenBank/DDBJ databases">
        <title>Chromosome-level genome assembly of true bugs.</title>
        <authorList>
            <person name="Ma L."/>
            <person name="Li H."/>
        </authorList>
    </citation>
    <scope>NUCLEOTIDE SEQUENCE [LARGE SCALE GENOMIC DNA]</scope>
    <source>
        <strain evidence="4">Lab_2022b</strain>
    </source>
</reference>